<feature type="transmembrane region" description="Helical" evidence="1">
    <location>
        <begin position="175"/>
        <end position="193"/>
    </location>
</feature>
<proteinExistence type="predicted"/>
<dbReference type="Proteomes" id="UP000010094">
    <property type="component" value="Chromosome I"/>
</dbReference>
<dbReference type="VEuPathDB" id="MicrosporidiaDB:EROM_010010"/>
<feature type="transmembrane region" description="Helical" evidence="1">
    <location>
        <begin position="43"/>
        <end position="65"/>
    </location>
</feature>
<evidence type="ECO:0000313" key="3">
    <source>
        <dbReference type="Proteomes" id="UP000010094"/>
    </source>
</evidence>
<name>I6ZRY8_ENCRO</name>
<dbReference type="HOGENOM" id="CLU_1133577_0_0_1"/>
<keyword evidence="1" id="KW-0472">Membrane</keyword>
<accession>I6ZRY8</accession>
<dbReference type="RefSeq" id="XP_009263843.1">
    <property type="nucleotide sequence ID" value="XM_009265568.1"/>
</dbReference>
<dbReference type="OrthoDB" id="10471613at2759"/>
<dbReference type="AlphaFoldDB" id="I6ZRY8"/>
<protein>
    <submittedName>
        <fullName evidence="2">Uncharacterized protein</fullName>
    </submittedName>
</protein>
<feature type="transmembrane region" description="Helical" evidence="1">
    <location>
        <begin position="150"/>
        <end position="168"/>
    </location>
</feature>
<dbReference type="EMBL" id="CP003518">
    <property type="protein sequence ID" value="AFN82346.1"/>
    <property type="molecule type" value="Genomic_DNA"/>
</dbReference>
<organism evidence="2 3">
    <name type="scientific">Encephalitozoon romaleae (strain SJ-2008)</name>
    <name type="common">Microsporidian parasite</name>
    <dbReference type="NCBI Taxonomy" id="1178016"/>
    <lineage>
        <taxon>Eukaryota</taxon>
        <taxon>Fungi</taxon>
        <taxon>Fungi incertae sedis</taxon>
        <taxon>Microsporidia</taxon>
        <taxon>Unikaryonidae</taxon>
        <taxon>Encephalitozoon</taxon>
    </lineage>
</organism>
<evidence type="ECO:0000256" key="1">
    <source>
        <dbReference type="SAM" id="Phobius"/>
    </source>
</evidence>
<dbReference type="KEGG" id="ero:EROM_010010"/>
<keyword evidence="1" id="KW-0812">Transmembrane</keyword>
<keyword evidence="3" id="KW-1185">Reference proteome</keyword>
<evidence type="ECO:0000313" key="2">
    <source>
        <dbReference type="EMBL" id="AFN82346.1"/>
    </source>
</evidence>
<feature type="transmembrane region" description="Helical" evidence="1">
    <location>
        <begin position="85"/>
        <end position="106"/>
    </location>
</feature>
<sequence>MKDEKSDHADDDHRMMASAIYVASMIITTILWFLRIEINGNRVLAVLEVLVELSFTWFISIYWVKRIWGKNLKEPKGKVSRLLCWVAFYFSLVYAFLLVPSFIFMIVTKKVRNLGKFLGEDSPCIALVYIIINALGFLPRPSSISYKIDLLAYVCIQVIFVVSMIVTYKKNREDILPYTSMACGLGLGAFTLLKELSVIPREDCSEKNSKNYNRIRYLVAITSIIVLYEFKIKLENTPPHIARLQ</sequence>
<keyword evidence="1" id="KW-1133">Transmembrane helix</keyword>
<dbReference type="GeneID" id="20520627"/>
<gene>
    <name evidence="2" type="ordered locus">EROM_010010</name>
</gene>
<reference evidence="2 3" key="1">
    <citation type="journal article" date="2012" name="Proc. Natl. Acad. Sci. U.S.A.">
        <title>Gain and loss of multiple functionally related, horizontally transferred genes in the reduced genomes of two microsporidian parasites.</title>
        <authorList>
            <person name="Pombert J.-F."/>
            <person name="Selman M."/>
            <person name="Burki F."/>
            <person name="Bardell F.T."/>
            <person name="Farinelli L."/>
            <person name="Solter L.F."/>
            <person name="Whitman D.W."/>
            <person name="Weiss L.M."/>
            <person name="Corradi N."/>
            <person name="Keeling P.J."/>
        </authorList>
    </citation>
    <scope>NUCLEOTIDE SEQUENCE [LARGE SCALE GENOMIC DNA]</scope>
    <source>
        <strain evidence="2 3">SJ-2008</strain>
    </source>
</reference>
<feature type="transmembrane region" description="Helical" evidence="1">
    <location>
        <begin position="213"/>
        <end position="230"/>
    </location>
</feature>
<feature type="transmembrane region" description="Helical" evidence="1">
    <location>
        <begin position="15"/>
        <end position="34"/>
    </location>
</feature>